<sequence>LSLAAALFLYDTVLTFDQEVAYFWTTKCIGGASLLFFANKWISMMVYVMEFVSFASLPSDKVSSLNNCTKIVDVCSCSLFSIAMQVMVILQFIPGAAFSALRAYVLSRSKPLGLVVAALSLAPVGANLVNYGYQYSGENFPPFGCLATDNITATLSLRFVTIISRFPLITADIILIYITWTTLRGSTTLTDIQNFKRLTLSDILFCGGTILFIMNVLHLVLSATAVNINLILQASTHTKSIRRITAILISRFLLELQEANHMAVKLNAD</sequence>
<feature type="transmembrane region" description="Helical" evidence="1">
    <location>
        <begin position="162"/>
        <end position="183"/>
    </location>
</feature>
<evidence type="ECO:0000256" key="1">
    <source>
        <dbReference type="SAM" id="Phobius"/>
    </source>
</evidence>
<keyword evidence="1" id="KW-0812">Transmembrane</keyword>
<reference evidence="3 4" key="1">
    <citation type="journal article" date="2018" name="Biotechnol. Biofuels">
        <title>Integrative visual omics of the white-rot fungus Polyporus brumalis exposes the biotechnological potential of its oxidative enzymes for delignifying raw plant biomass.</title>
        <authorList>
            <person name="Miyauchi S."/>
            <person name="Rancon A."/>
            <person name="Drula E."/>
            <person name="Hage H."/>
            <person name="Chaduli D."/>
            <person name="Favel A."/>
            <person name="Grisel S."/>
            <person name="Henrissat B."/>
            <person name="Herpoel-Gimbert I."/>
            <person name="Ruiz-Duenas F.J."/>
            <person name="Chevret D."/>
            <person name="Hainaut M."/>
            <person name="Lin J."/>
            <person name="Wang M."/>
            <person name="Pangilinan J."/>
            <person name="Lipzen A."/>
            <person name="Lesage-Meessen L."/>
            <person name="Navarro D."/>
            <person name="Riley R."/>
            <person name="Grigoriev I.V."/>
            <person name="Zhou S."/>
            <person name="Raouche S."/>
            <person name="Rosso M.N."/>
        </authorList>
    </citation>
    <scope>NUCLEOTIDE SEQUENCE [LARGE SCALE GENOMIC DNA]</scope>
    <source>
        <strain evidence="3 4">BRFM 1820</strain>
    </source>
</reference>
<feature type="domain" description="DUF6533" evidence="2">
    <location>
        <begin position="4"/>
        <end position="44"/>
    </location>
</feature>
<feature type="non-terminal residue" evidence="3">
    <location>
        <position position="269"/>
    </location>
</feature>
<feature type="transmembrane region" description="Helical" evidence="1">
    <location>
        <begin position="79"/>
        <end position="100"/>
    </location>
</feature>
<organism evidence="3 4">
    <name type="scientific">Lentinus brumalis</name>
    <dbReference type="NCBI Taxonomy" id="2498619"/>
    <lineage>
        <taxon>Eukaryota</taxon>
        <taxon>Fungi</taxon>
        <taxon>Dikarya</taxon>
        <taxon>Basidiomycota</taxon>
        <taxon>Agaricomycotina</taxon>
        <taxon>Agaricomycetes</taxon>
        <taxon>Polyporales</taxon>
        <taxon>Polyporaceae</taxon>
        <taxon>Lentinus</taxon>
    </lineage>
</organism>
<evidence type="ECO:0000313" key="3">
    <source>
        <dbReference type="EMBL" id="RDX49107.1"/>
    </source>
</evidence>
<protein>
    <recommendedName>
        <fullName evidence="2">DUF6533 domain-containing protein</fullName>
    </recommendedName>
</protein>
<gene>
    <name evidence="3" type="ORF">OH76DRAFT_1315869</name>
</gene>
<evidence type="ECO:0000313" key="4">
    <source>
        <dbReference type="Proteomes" id="UP000256964"/>
    </source>
</evidence>
<dbReference type="AlphaFoldDB" id="A0A371D9A3"/>
<dbReference type="EMBL" id="KZ857407">
    <property type="protein sequence ID" value="RDX49107.1"/>
    <property type="molecule type" value="Genomic_DNA"/>
</dbReference>
<dbReference type="Pfam" id="PF20151">
    <property type="entry name" value="DUF6533"/>
    <property type="match status" value="1"/>
</dbReference>
<dbReference type="OrthoDB" id="2802397at2759"/>
<dbReference type="STRING" id="139420.A0A371D9A3"/>
<evidence type="ECO:0000259" key="2">
    <source>
        <dbReference type="Pfam" id="PF20151"/>
    </source>
</evidence>
<keyword evidence="1" id="KW-0472">Membrane</keyword>
<feature type="non-terminal residue" evidence="3">
    <location>
        <position position="1"/>
    </location>
</feature>
<dbReference type="InterPro" id="IPR045340">
    <property type="entry name" value="DUF6533"/>
</dbReference>
<keyword evidence="4" id="KW-1185">Reference proteome</keyword>
<accession>A0A371D9A3</accession>
<keyword evidence="1" id="KW-1133">Transmembrane helix</keyword>
<proteinExistence type="predicted"/>
<dbReference type="Proteomes" id="UP000256964">
    <property type="component" value="Unassembled WGS sequence"/>
</dbReference>
<name>A0A371D9A3_9APHY</name>
<feature type="transmembrane region" description="Helical" evidence="1">
    <location>
        <begin position="112"/>
        <end position="133"/>
    </location>
</feature>
<feature type="transmembrane region" description="Helical" evidence="1">
    <location>
        <begin position="203"/>
        <end position="221"/>
    </location>
</feature>